<accession>A0A1W0A5I3</accession>
<organism evidence="1 2">
    <name type="scientific">Thraustotheca clavata</name>
    <dbReference type="NCBI Taxonomy" id="74557"/>
    <lineage>
        <taxon>Eukaryota</taxon>
        <taxon>Sar</taxon>
        <taxon>Stramenopiles</taxon>
        <taxon>Oomycota</taxon>
        <taxon>Saprolegniomycetes</taxon>
        <taxon>Saprolegniales</taxon>
        <taxon>Achlyaceae</taxon>
        <taxon>Thraustotheca</taxon>
    </lineage>
</organism>
<reference evidence="1 2" key="1">
    <citation type="journal article" date="2014" name="Genome Biol. Evol.">
        <title>The secreted proteins of Achlya hypogyna and Thraustotheca clavata identify the ancestral oomycete secretome and reveal gene acquisitions by horizontal gene transfer.</title>
        <authorList>
            <person name="Misner I."/>
            <person name="Blouin N."/>
            <person name="Leonard G."/>
            <person name="Richards T.A."/>
            <person name="Lane C.E."/>
        </authorList>
    </citation>
    <scope>NUCLEOTIDE SEQUENCE [LARGE SCALE GENOMIC DNA]</scope>
    <source>
        <strain evidence="1 2">ATCC 34112</strain>
    </source>
</reference>
<comment type="caution">
    <text evidence="1">The sequence shown here is derived from an EMBL/GenBank/DDBJ whole genome shotgun (WGS) entry which is preliminary data.</text>
</comment>
<gene>
    <name evidence="1" type="ORF">THRCLA_20590</name>
</gene>
<proteinExistence type="predicted"/>
<evidence type="ECO:0000313" key="2">
    <source>
        <dbReference type="Proteomes" id="UP000243217"/>
    </source>
</evidence>
<dbReference type="OrthoDB" id="65224at2759"/>
<dbReference type="Proteomes" id="UP000243217">
    <property type="component" value="Unassembled WGS sequence"/>
</dbReference>
<name>A0A1W0A5I3_9STRA</name>
<dbReference type="EMBL" id="JNBS01000447">
    <property type="protein sequence ID" value="OQS05536.1"/>
    <property type="molecule type" value="Genomic_DNA"/>
</dbReference>
<protein>
    <submittedName>
        <fullName evidence="1">Uncharacterized protein</fullName>
    </submittedName>
</protein>
<sequence>MDQDTKQLRDHLKNKRRRERYLAEKSELLSQLAHARKAIDTFSRRRNVRPVALPWKDVAGSLAKACVESRLSLELLRQKYEQVYHISQCMSAWVGSMSRSQNVPVSNDMFKATVLMGDPIARRLGLDWFTQHMYHNTNRMEALSNFPSEGVVQDTTVISHENGMWEIHGRIQVECNYSLEATYAYLHDKIWEELRGETHISMSEILDEDTVKTIDAKMIYRRTAVSADESNYYVGREFVTKNRVVFLFGNFSQDALHPENIQWRPRMFWYIMDRLAPERTRIRLVLYNGPKVIEGKILTWKDDLKYTGEDISTIPEEEQFQKYQQLIVKEWQPMLDSDFELLNLRFLNE</sequence>
<dbReference type="AlphaFoldDB" id="A0A1W0A5I3"/>
<evidence type="ECO:0000313" key="1">
    <source>
        <dbReference type="EMBL" id="OQS05536.1"/>
    </source>
</evidence>
<keyword evidence="2" id="KW-1185">Reference proteome</keyword>